<comment type="caution">
    <text evidence="2">The sequence shown here is derived from an EMBL/GenBank/DDBJ whole genome shotgun (WGS) entry which is preliminary data.</text>
</comment>
<gene>
    <name evidence="2" type="ORF">DY251_11635</name>
</gene>
<dbReference type="RefSeq" id="WP_116624084.1">
    <property type="nucleotide sequence ID" value="NZ_QURN01000008.1"/>
</dbReference>
<evidence type="ECO:0000256" key="1">
    <source>
        <dbReference type="SAM" id="MobiDB-lite"/>
    </source>
</evidence>
<feature type="compositionally biased region" description="Pro residues" evidence="1">
    <location>
        <begin position="19"/>
        <end position="31"/>
    </location>
</feature>
<dbReference type="AlphaFoldDB" id="A0A371XDA7"/>
<dbReference type="EMBL" id="QURN01000008">
    <property type="protein sequence ID" value="RFC67210.1"/>
    <property type="molecule type" value="Genomic_DNA"/>
</dbReference>
<feature type="compositionally biased region" description="Polar residues" evidence="1">
    <location>
        <begin position="1"/>
        <end position="13"/>
    </location>
</feature>
<reference evidence="3" key="1">
    <citation type="submission" date="2018-08" db="EMBL/GenBank/DDBJ databases">
        <authorList>
            <person name="Im W.T."/>
        </authorList>
    </citation>
    <scope>NUCLEOTIDE SEQUENCE [LARGE SCALE GENOMIC DNA]</scope>
    <source>
        <strain evidence="3">LA-28</strain>
    </source>
</reference>
<accession>A0A371XDA7</accession>
<keyword evidence="3" id="KW-1185">Reference proteome</keyword>
<name>A0A371XDA7_9HYPH</name>
<proteinExistence type="predicted"/>
<protein>
    <submittedName>
        <fullName evidence="2">Uncharacterized protein</fullName>
    </submittedName>
</protein>
<organism evidence="2 3">
    <name type="scientific">Mesorhizobium denitrificans</name>
    <dbReference type="NCBI Taxonomy" id="2294114"/>
    <lineage>
        <taxon>Bacteria</taxon>
        <taxon>Pseudomonadati</taxon>
        <taxon>Pseudomonadota</taxon>
        <taxon>Alphaproteobacteria</taxon>
        <taxon>Hyphomicrobiales</taxon>
        <taxon>Phyllobacteriaceae</taxon>
        <taxon>Mesorhizobium</taxon>
    </lineage>
</organism>
<evidence type="ECO:0000313" key="3">
    <source>
        <dbReference type="Proteomes" id="UP000262379"/>
    </source>
</evidence>
<sequence length="104" mass="11110">MAQSTMPSHQPWWSRSKPEPLPAPDAYPPQPAATATPAAAQPVRTPVRRVSSPPRPTSQAGKAVQRYSGMRVGVRPPFTPSESGKPLNCANKTQPGGRVKVVCE</sequence>
<feature type="region of interest" description="Disordered" evidence="1">
    <location>
        <begin position="1"/>
        <end position="104"/>
    </location>
</feature>
<feature type="compositionally biased region" description="Low complexity" evidence="1">
    <location>
        <begin position="32"/>
        <end position="52"/>
    </location>
</feature>
<evidence type="ECO:0000313" key="2">
    <source>
        <dbReference type="EMBL" id="RFC67210.1"/>
    </source>
</evidence>
<dbReference type="Proteomes" id="UP000262379">
    <property type="component" value="Unassembled WGS sequence"/>
</dbReference>